<dbReference type="EMBL" id="JAVDSJ010000002">
    <property type="protein sequence ID" value="MDR6583368.1"/>
    <property type="molecule type" value="Genomic_DNA"/>
</dbReference>
<dbReference type="RefSeq" id="WP_146012830.1">
    <property type="nucleotide sequence ID" value="NZ_JAVDSJ010000002.1"/>
</dbReference>
<name>A0ABU1PDY0_9BURK</name>
<dbReference type="InterPro" id="IPR013362">
    <property type="entry name" value="Pilus_4_PilV"/>
</dbReference>
<dbReference type="InterPro" id="IPR012902">
    <property type="entry name" value="N_methyl_site"/>
</dbReference>
<dbReference type="NCBIfam" id="TIGR02532">
    <property type="entry name" value="IV_pilin_GFxxxE"/>
    <property type="match status" value="1"/>
</dbReference>
<dbReference type="NCBIfam" id="TIGR02523">
    <property type="entry name" value="type_IV_pilV"/>
    <property type="match status" value="1"/>
</dbReference>
<gene>
    <name evidence="1" type="ORF">J2W50_001566</name>
</gene>
<reference evidence="1 2" key="1">
    <citation type="submission" date="2023-07" db="EMBL/GenBank/DDBJ databases">
        <title>Sorghum-associated microbial communities from plants grown in Nebraska, USA.</title>
        <authorList>
            <person name="Schachtman D."/>
        </authorList>
    </citation>
    <scope>NUCLEOTIDE SEQUENCE [LARGE SCALE GENOMIC DNA]</scope>
    <source>
        <strain evidence="1 2">596</strain>
    </source>
</reference>
<proteinExistence type="predicted"/>
<comment type="caution">
    <text evidence="1">The sequence shown here is derived from an EMBL/GenBank/DDBJ whole genome shotgun (WGS) entry which is preliminary data.</text>
</comment>
<organism evidence="1 2">
    <name type="scientific">Herbaspirillum frisingense</name>
    <dbReference type="NCBI Taxonomy" id="92645"/>
    <lineage>
        <taxon>Bacteria</taxon>
        <taxon>Pseudomonadati</taxon>
        <taxon>Pseudomonadota</taxon>
        <taxon>Betaproteobacteria</taxon>
        <taxon>Burkholderiales</taxon>
        <taxon>Oxalobacteraceae</taxon>
        <taxon>Herbaspirillum</taxon>
    </lineage>
</organism>
<dbReference type="Proteomes" id="UP001260715">
    <property type="component" value="Unassembled WGS sequence"/>
</dbReference>
<evidence type="ECO:0000313" key="1">
    <source>
        <dbReference type="EMBL" id="MDR6583368.1"/>
    </source>
</evidence>
<evidence type="ECO:0000313" key="2">
    <source>
        <dbReference type="Proteomes" id="UP001260715"/>
    </source>
</evidence>
<sequence>MQTRCAGFSMMEVLVAMLVIGTGALALVMLQMHALRSSAESAQHASATLLAHELAELRAATLPTSFTSSTPGATDPYLFSFTAGRAPPARADCDLAPCSPAAFANAAIADWAARLTRELPEARATVCRDAHPTPQDQWSCEEATTAPVVLKLGWRRSAVAATATAARAPLLTLVLGR</sequence>
<accession>A0ABU1PDY0</accession>
<dbReference type="Pfam" id="PF07963">
    <property type="entry name" value="N_methyl"/>
    <property type="match status" value="1"/>
</dbReference>
<protein>
    <submittedName>
        <fullName evidence="1">Type IV pilus assembly protein PilV</fullName>
    </submittedName>
</protein>
<keyword evidence="2" id="KW-1185">Reference proteome</keyword>